<dbReference type="Pfam" id="PF07690">
    <property type="entry name" value="MFS_1"/>
    <property type="match status" value="1"/>
</dbReference>
<dbReference type="RefSeq" id="XP_047767797.1">
    <property type="nucleotide sequence ID" value="XM_047912489.1"/>
</dbReference>
<dbReference type="GeneID" id="71993219"/>
<name>A0A9Q8PJ87_PASFU</name>
<feature type="transmembrane region" description="Helical" evidence="4">
    <location>
        <begin position="275"/>
        <end position="296"/>
    </location>
</feature>
<protein>
    <submittedName>
        <fullName evidence="5">MFS transporter asaE</fullName>
    </submittedName>
</protein>
<gene>
    <name evidence="5" type="ORF">CLAFUR5_13341</name>
</gene>
<feature type="transmembrane region" description="Helical" evidence="4">
    <location>
        <begin position="180"/>
        <end position="198"/>
    </location>
</feature>
<organism evidence="5 6">
    <name type="scientific">Passalora fulva</name>
    <name type="common">Tomato leaf mold</name>
    <name type="synonym">Cladosporium fulvum</name>
    <dbReference type="NCBI Taxonomy" id="5499"/>
    <lineage>
        <taxon>Eukaryota</taxon>
        <taxon>Fungi</taxon>
        <taxon>Dikarya</taxon>
        <taxon>Ascomycota</taxon>
        <taxon>Pezizomycotina</taxon>
        <taxon>Dothideomycetes</taxon>
        <taxon>Dothideomycetidae</taxon>
        <taxon>Mycosphaerellales</taxon>
        <taxon>Mycosphaerellaceae</taxon>
        <taxon>Fulvia</taxon>
    </lineage>
</organism>
<dbReference type="InterPro" id="IPR036259">
    <property type="entry name" value="MFS_trans_sf"/>
</dbReference>
<feature type="compositionally biased region" description="Polar residues" evidence="3">
    <location>
        <begin position="85"/>
        <end position="96"/>
    </location>
</feature>
<dbReference type="SUPFAM" id="SSF103473">
    <property type="entry name" value="MFS general substrate transporter"/>
    <property type="match status" value="1"/>
</dbReference>
<reference evidence="5" key="2">
    <citation type="journal article" date="2022" name="Microb. Genom.">
        <title>A chromosome-scale genome assembly of the tomato pathogen Cladosporium fulvum reveals a compartmentalized genome architecture and the presence of a dispensable chromosome.</title>
        <authorList>
            <person name="Zaccaron A.Z."/>
            <person name="Chen L.H."/>
            <person name="Samaras A."/>
            <person name="Stergiopoulos I."/>
        </authorList>
    </citation>
    <scope>NUCLEOTIDE SEQUENCE</scope>
    <source>
        <strain evidence="5">Race5_Kim</strain>
    </source>
</reference>
<feature type="transmembrane region" description="Helical" evidence="4">
    <location>
        <begin position="436"/>
        <end position="462"/>
    </location>
</feature>
<keyword evidence="4" id="KW-0472">Membrane</keyword>
<dbReference type="GO" id="GO:0022857">
    <property type="term" value="F:transmembrane transporter activity"/>
    <property type="evidence" value="ECO:0007669"/>
    <property type="project" value="InterPro"/>
</dbReference>
<dbReference type="InterPro" id="IPR050327">
    <property type="entry name" value="Proton-linked_MCT"/>
</dbReference>
<dbReference type="AlphaFoldDB" id="A0A9Q8PJ87"/>
<evidence type="ECO:0000256" key="1">
    <source>
        <dbReference type="ARBA" id="ARBA00004141"/>
    </source>
</evidence>
<dbReference type="EMBL" id="CP090173">
    <property type="protein sequence ID" value="UJO23431.1"/>
    <property type="molecule type" value="Genomic_DNA"/>
</dbReference>
<feature type="transmembrane region" description="Helical" evidence="4">
    <location>
        <begin position="326"/>
        <end position="347"/>
    </location>
</feature>
<accession>A0A9Q8PJ87</accession>
<feature type="transmembrane region" description="Helical" evidence="4">
    <location>
        <begin position="409"/>
        <end position="430"/>
    </location>
</feature>
<evidence type="ECO:0000313" key="6">
    <source>
        <dbReference type="Proteomes" id="UP000756132"/>
    </source>
</evidence>
<feature type="transmembrane region" description="Helical" evidence="4">
    <location>
        <begin position="382"/>
        <end position="402"/>
    </location>
</feature>
<evidence type="ECO:0000256" key="2">
    <source>
        <dbReference type="ARBA" id="ARBA00006727"/>
    </source>
</evidence>
<feature type="transmembrane region" description="Helical" evidence="4">
    <location>
        <begin position="110"/>
        <end position="127"/>
    </location>
</feature>
<evidence type="ECO:0000256" key="3">
    <source>
        <dbReference type="SAM" id="MobiDB-lite"/>
    </source>
</evidence>
<sequence>MADRTLRQQRSNSSFDDSKSSSEKSFSRAPSKAGIDQLEEIDRRPSTVSFDNRGPNALPSRSTSSGTKYNKEIETPNGPVRRNDALSSLSTSNPNAAAQEPKWPSGWRPWLCLLGGFLLMFNSWGVVNTYGTYARYYKSTLLPGRDLLLFNLIGSTQSFGVLALSAVTGRFLDAGYRRELIITGTIFVAAGSFGLSGASGDEQNSGNYGLIWLTQGFLTSLGMACFFVTSSQVVATWFKAKKSLAIGTVASGASIAGLVYPVMTKYLIDALGFQRAAACVAAVITATSALAIVIAVPNPAHQIRKPEKWTVDIFWDRHAFKQNKSYLWFVASISVLFFGFYAVFFNLEEWAQDAGFGKVQDVNVGANDGLPAKPVGGQIETMWMLAAMNGASTIGRIGGAYMADKVGALNVHVTVTSIAAILVLGLWTTAEKLPAAMAFVVLFGVFSGTVIGMPPASVAYILGPNGQSKLGQWIGMMYSCAAISALTGPVIAGHLITEYKTYLTVQLWSGVCLALSAACMGAAIWCRERTKKAERLAMNEKASPSV</sequence>
<comment type="subcellular location">
    <subcellularLocation>
        <location evidence="1">Membrane</location>
        <topology evidence="1">Multi-pass membrane protein</topology>
    </subcellularLocation>
</comment>
<dbReference type="OMA" id="ASTWFPK"/>
<reference evidence="5" key="1">
    <citation type="submission" date="2021-12" db="EMBL/GenBank/DDBJ databases">
        <authorList>
            <person name="Zaccaron A."/>
            <person name="Stergiopoulos I."/>
        </authorList>
    </citation>
    <scope>NUCLEOTIDE SEQUENCE</scope>
    <source>
        <strain evidence="5">Race5_Kim</strain>
    </source>
</reference>
<feature type="transmembrane region" description="Helical" evidence="4">
    <location>
        <begin position="210"/>
        <end position="231"/>
    </location>
</feature>
<dbReference type="Proteomes" id="UP000756132">
    <property type="component" value="Chromosome 11"/>
</dbReference>
<keyword evidence="4" id="KW-0812">Transmembrane</keyword>
<evidence type="ECO:0000313" key="5">
    <source>
        <dbReference type="EMBL" id="UJO23431.1"/>
    </source>
</evidence>
<keyword evidence="6" id="KW-1185">Reference proteome</keyword>
<feature type="compositionally biased region" description="Polar residues" evidence="3">
    <location>
        <begin position="59"/>
        <end position="68"/>
    </location>
</feature>
<feature type="region of interest" description="Disordered" evidence="3">
    <location>
        <begin position="1"/>
        <end position="102"/>
    </location>
</feature>
<feature type="transmembrane region" description="Helical" evidence="4">
    <location>
        <begin position="474"/>
        <end position="495"/>
    </location>
</feature>
<feature type="compositionally biased region" description="Basic and acidic residues" evidence="3">
    <location>
        <begin position="16"/>
        <end position="26"/>
    </location>
</feature>
<dbReference type="PANTHER" id="PTHR11360">
    <property type="entry name" value="MONOCARBOXYLATE TRANSPORTER"/>
    <property type="match status" value="1"/>
</dbReference>
<feature type="transmembrane region" description="Helical" evidence="4">
    <location>
        <begin position="507"/>
        <end position="526"/>
    </location>
</feature>
<dbReference type="InterPro" id="IPR011701">
    <property type="entry name" value="MFS"/>
</dbReference>
<dbReference type="Gene3D" id="1.20.1250.20">
    <property type="entry name" value="MFS general substrate transporter like domains"/>
    <property type="match status" value="2"/>
</dbReference>
<comment type="similarity">
    <text evidence="2">Belongs to the major facilitator superfamily. Monocarboxylate porter (TC 2.A.1.13) family.</text>
</comment>
<dbReference type="OrthoDB" id="6509908at2759"/>
<dbReference type="GO" id="GO:0016020">
    <property type="term" value="C:membrane"/>
    <property type="evidence" value="ECO:0007669"/>
    <property type="project" value="UniProtKB-SubCell"/>
</dbReference>
<feature type="transmembrane region" description="Helical" evidence="4">
    <location>
        <begin position="243"/>
        <end position="263"/>
    </location>
</feature>
<dbReference type="PANTHER" id="PTHR11360:SF234">
    <property type="entry name" value="MFS-TYPE TRANSPORTER DBAD-RELATED"/>
    <property type="match status" value="1"/>
</dbReference>
<feature type="transmembrane region" description="Helical" evidence="4">
    <location>
        <begin position="147"/>
        <end position="168"/>
    </location>
</feature>
<dbReference type="KEGG" id="ffu:CLAFUR5_13341"/>
<proteinExistence type="inferred from homology"/>
<keyword evidence="4" id="KW-1133">Transmembrane helix</keyword>
<evidence type="ECO:0000256" key="4">
    <source>
        <dbReference type="SAM" id="Phobius"/>
    </source>
</evidence>